<keyword evidence="3" id="KW-1185">Reference proteome</keyword>
<name>A0A9Q1M6H3_9SOLA</name>
<gene>
    <name evidence="2" type="ORF">K7X08_000306</name>
</gene>
<dbReference type="EMBL" id="JAJAGQ010000010">
    <property type="protein sequence ID" value="KAJ8550936.1"/>
    <property type="molecule type" value="Genomic_DNA"/>
</dbReference>
<feature type="region of interest" description="Disordered" evidence="1">
    <location>
        <begin position="1"/>
        <end position="22"/>
    </location>
</feature>
<dbReference type="Proteomes" id="UP001152561">
    <property type="component" value="Unassembled WGS sequence"/>
</dbReference>
<dbReference type="AlphaFoldDB" id="A0A9Q1M6H3"/>
<proteinExistence type="predicted"/>
<evidence type="ECO:0000313" key="2">
    <source>
        <dbReference type="EMBL" id="KAJ8550936.1"/>
    </source>
</evidence>
<accession>A0A9Q1M6H3</accession>
<evidence type="ECO:0000256" key="1">
    <source>
        <dbReference type="SAM" id="MobiDB-lite"/>
    </source>
</evidence>
<sequence>MKFASGSGHKHDHDEDQVQNQDLRERAKKICSHCGRGRVSLSSRKRIRKALQFVIAKKTKVDDASCKTLSGEVADSTVDSEDRSPDGRIIDVLAQQHDEDAIKEFGDAAKNGYETANEEVV</sequence>
<comment type="caution">
    <text evidence="2">The sequence shown here is derived from an EMBL/GenBank/DDBJ whole genome shotgun (WGS) entry which is preliminary data.</text>
</comment>
<evidence type="ECO:0000313" key="3">
    <source>
        <dbReference type="Proteomes" id="UP001152561"/>
    </source>
</evidence>
<protein>
    <submittedName>
        <fullName evidence="2">Uncharacterized protein</fullName>
    </submittedName>
</protein>
<organism evidence="2 3">
    <name type="scientific">Anisodus acutangulus</name>
    <dbReference type="NCBI Taxonomy" id="402998"/>
    <lineage>
        <taxon>Eukaryota</taxon>
        <taxon>Viridiplantae</taxon>
        <taxon>Streptophyta</taxon>
        <taxon>Embryophyta</taxon>
        <taxon>Tracheophyta</taxon>
        <taxon>Spermatophyta</taxon>
        <taxon>Magnoliopsida</taxon>
        <taxon>eudicotyledons</taxon>
        <taxon>Gunneridae</taxon>
        <taxon>Pentapetalae</taxon>
        <taxon>asterids</taxon>
        <taxon>lamiids</taxon>
        <taxon>Solanales</taxon>
        <taxon>Solanaceae</taxon>
        <taxon>Solanoideae</taxon>
        <taxon>Hyoscyameae</taxon>
        <taxon>Anisodus</taxon>
    </lineage>
</organism>
<reference evidence="3" key="1">
    <citation type="journal article" date="2023" name="Proc. Natl. Acad. Sci. U.S.A.">
        <title>Genomic and structural basis for evolution of tropane alkaloid biosynthesis.</title>
        <authorList>
            <person name="Wanga Y.-J."/>
            <person name="Taina T."/>
            <person name="Yua J.-Y."/>
            <person name="Lia J."/>
            <person name="Xua B."/>
            <person name="Chenc J."/>
            <person name="D'Auriad J.C."/>
            <person name="Huanga J.-P."/>
            <person name="Huanga S.-X."/>
        </authorList>
    </citation>
    <scope>NUCLEOTIDE SEQUENCE [LARGE SCALE GENOMIC DNA]</scope>
    <source>
        <strain evidence="3">cv. KIB-2019</strain>
    </source>
</reference>